<organism evidence="10 11">
    <name type="scientific">Hymenobacter negativus</name>
    <dbReference type="NCBI Taxonomy" id="2795026"/>
    <lineage>
        <taxon>Bacteria</taxon>
        <taxon>Pseudomonadati</taxon>
        <taxon>Bacteroidota</taxon>
        <taxon>Cytophagia</taxon>
        <taxon>Cytophagales</taxon>
        <taxon>Hymenobacteraceae</taxon>
        <taxon>Hymenobacter</taxon>
    </lineage>
</organism>
<evidence type="ECO:0000256" key="7">
    <source>
        <dbReference type="SAM" id="SignalP"/>
    </source>
</evidence>
<gene>
    <name evidence="10" type="ORF">J4E00_19715</name>
</gene>
<keyword evidence="3 7" id="KW-0732">Signal</keyword>
<feature type="region of interest" description="Disordered" evidence="6">
    <location>
        <begin position="275"/>
        <end position="320"/>
    </location>
</feature>
<keyword evidence="11" id="KW-1185">Reference proteome</keyword>
<evidence type="ECO:0000313" key="11">
    <source>
        <dbReference type="Proteomes" id="UP000664369"/>
    </source>
</evidence>
<dbReference type="Gene3D" id="1.25.40.390">
    <property type="match status" value="1"/>
</dbReference>
<dbReference type="Pfam" id="PF07980">
    <property type="entry name" value="SusD_RagB"/>
    <property type="match status" value="1"/>
</dbReference>
<evidence type="ECO:0000256" key="6">
    <source>
        <dbReference type="SAM" id="MobiDB-lite"/>
    </source>
</evidence>
<dbReference type="InterPro" id="IPR012944">
    <property type="entry name" value="SusD_RagB_dom"/>
</dbReference>
<evidence type="ECO:0000256" key="5">
    <source>
        <dbReference type="ARBA" id="ARBA00023237"/>
    </source>
</evidence>
<evidence type="ECO:0000256" key="3">
    <source>
        <dbReference type="ARBA" id="ARBA00022729"/>
    </source>
</evidence>
<dbReference type="Pfam" id="PF14322">
    <property type="entry name" value="SusD-like_3"/>
    <property type="match status" value="1"/>
</dbReference>
<feature type="signal peptide" evidence="7">
    <location>
        <begin position="1"/>
        <end position="21"/>
    </location>
</feature>
<evidence type="ECO:0000256" key="1">
    <source>
        <dbReference type="ARBA" id="ARBA00004442"/>
    </source>
</evidence>
<dbReference type="Proteomes" id="UP000664369">
    <property type="component" value="Unassembled WGS sequence"/>
</dbReference>
<dbReference type="InterPro" id="IPR033985">
    <property type="entry name" value="SusD-like_N"/>
</dbReference>
<comment type="subcellular location">
    <subcellularLocation>
        <location evidence="1">Cell outer membrane</location>
    </subcellularLocation>
</comment>
<reference evidence="10 11" key="1">
    <citation type="submission" date="2021-03" db="EMBL/GenBank/DDBJ databases">
        <authorList>
            <person name="Kim M.K."/>
        </authorList>
    </citation>
    <scope>NUCLEOTIDE SEQUENCE [LARGE SCALE GENOMIC DNA]</scope>
    <source>
        <strain evidence="10 11">BT442</strain>
    </source>
</reference>
<feature type="domain" description="SusD-like N-terminal" evidence="9">
    <location>
        <begin position="96"/>
        <end position="223"/>
    </location>
</feature>
<dbReference type="CDD" id="cd08977">
    <property type="entry name" value="SusD"/>
    <property type="match status" value="1"/>
</dbReference>
<dbReference type="EMBL" id="JAGETZ010000010">
    <property type="protein sequence ID" value="MBO2011301.1"/>
    <property type="molecule type" value="Genomic_DNA"/>
</dbReference>
<protein>
    <submittedName>
        <fullName evidence="10">RagB/SusD family nutrient uptake outer membrane protein</fullName>
    </submittedName>
</protein>
<proteinExistence type="inferred from homology"/>
<dbReference type="RefSeq" id="WP_208176993.1">
    <property type="nucleotide sequence ID" value="NZ_JAGETZ010000010.1"/>
</dbReference>
<dbReference type="InterPro" id="IPR011990">
    <property type="entry name" value="TPR-like_helical_dom_sf"/>
</dbReference>
<dbReference type="SUPFAM" id="SSF48452">
    <property type="entry name" value="TPR-like"/>
    <property type="match status" value="1"/>
</dbReference>
<sequence>MKVTFLTRLGLAGALLLGATACEKDLLDQTNPNLPTTESAWKTSDDAVRASTACYAGLQGLGMYRRWLNFAFDLRDDIGFSQSPWGELADFTHFIQVNYDFEVSNNIWRDHYRTIFRCNQVLDKVPGIQGMDATLQKRVLAEARFLRALCYYNLASLYGNVPLVLATATDLNVVPPQGTEAQVWAQVISDLQAAQPDLPARYTGADVGRATQGAAIALLGKAYMQNHRWADAQAQFAKIIDAPTYGYGLTAAYTDNFRHTTENNQESIFEVQFSDMNKGGNDSGNGPDATSSQGGQRSQFWGIPGTAEIPGQPGTGFPGAGFGDGEVRPWVVREFLQEPTAAGQRDPRLAATVFYNRRDQTQFPTSQPIDADTAVYGVGFVTRYRRDSRNLGRVYWRKYQTDYYRTFEDFDSPINQRVIRYADILLLQAEALNEQNQTATAVPLINRVRQRAGLAPLSTSGFTRTTLHTQLMHERATELAGEGVRWFDLQRWGLLENQTDVNMLKAHDPDFNNFVVGKSRLLPLLQTEVDLNKLQQNPSY</sequence>
<evidence type="ECO:0000313" key="10">
    <source>
        <dbReference type="EMBL" id="MBO2011301.1"/>
    </source>
</evidence>
<keyword evidence="5" id="KW-0998">Cell outer membrane</keyword>
<feature type="domain" description="RagB/SusD" evidence="8">
    <location>
        <begin position="265"/>
        <end position="540"/>
    </location>
</feature>
<feature type="chain" id="PRO_5046621259" evidence="7">
    <location>
        <begin position="22"/>
        <end position="540"/>
    </location>
</feature>
<feature type="compositionally biased region" description="Polar residues" evidence="6">
    <location>
        <begin position="288"/>
        <end position="299"/>
    </location>
</feature>
<evidence type="ECO:0000256" key="2">
    <source>
        <dbReference type="ARBA" id="ARBA00006275"/>
    </source>
</evidence>
<evidence type="ECO:0000259" key="9">
    <source>
        <dbReference type="Pfam" id="PF14322"/>
    </source>
</evidence>
<comment type="similarity">
    <text evidence="2">Belongs to the SusD family.</text>
</comment>
<name>A0ABS3QJM7_9BACT</name>
<keyword evidence="4" id="KW-0472">Membrane</keyword>
<evidence type="ECO:0000256" key="4">
    <source>
        <dbReference type="ARBA" id="ARBA00023136"/>
    </source>
</evidence>
<accession>A0ABS3QJM7</accession>
<dbReference type="PROSITE" id="PS51257">
    <property type="entry name" value="PROKAR_LIPOPROTEIN"/>
    <property type="match status" value="1"/>
</dbReference>
<evidence type="ECO:0000259" key="8">
    <source>
        <dbReference type="Pfam" id="PF07980"/>
    </source>
</evidence>
<comment type="caution">
    <text evidence="10">The sequence shown here is derived from an EMBL/GenBank/DDBJ whole genome shotgun (WGS) entry which is preliminary data.</text>
</comment>